<dbReference type="InterPro" id="IPR050732">
    <property type="entry name" value="Beta-glucan_modifiers"/>
</dbReference>
<keyword evidence="4" id="KW-0964">Secreted</keyword>
<dbReference type="GO" id="GO:0009986">
    <property type="term" value="C:cell surface"/>
    <property type="evidence" value="ECO:0007669"/>
    <property type="project" value="TreeGrafter"/>
</dbReference>
<keyword evidence="7" id="KW-0325">Glycoprotein</keyword>
<dbReference type="OrthoDB" id="941679at2759"/>
<evidence type="ECO:0000256" key="5">
    <source>
        <dbReference type="ARBA" id="ARBA00022729"/>
    </source>
</evidence>
<dbReference type="GO" id="GO:0071555">
    <property type="term" value="P:cell wall organization"/>
    <property type="evidence" value="ECO:0007669"/>
    <property type="project" value="UniProtKB-KW"/>
</dbReference>
<feature type="compositionally biased region" description="Polar residues" evidence="10">
    <location>
        <begin position="70"/>
        <end position="79"/>
    </location>
</feature>
<evidence type="ECO:0000256" key="4">
    <source>
        <dbReference type="ARBA" id="ARBA00022525"/>
    </source>
</evidence>
<keyword evidence="6" id="KW-0378">Hydrolase</keyword>
<evidence type="ECO:0000256" key="10">
    <source>
        <dbReference type="SAM" id="MobiDB-lite"/>
    </source>
</evidence>
<dbReference type="Proteomes" id="UP000182235">
    <property type="component" value="Unassembled WGS sequence"/>
</dbReference>
<keyword evidence="3" id="KW-0134">Cell wall</keyword>
<evidence type="ECO:0000256" key="1">
    <source>
        <dbReference type="ARBA" id="ARBA00004191"/>
    </source>
</evidence>
<dbReference type="InterPro" id="IPR017853">
    <property type="entry name" value="GH"/>
</dbReference>
<dbReference type="GO" id="GO:0009277">
    <property type="term" value="C:fungal-type cell wall"/>
    <property type="evidence" value="ECO:0007669"/>
    <property type="project" value="TreeGrafter"/>
</dbReference>
<dbReference type="SUPFAM" id="SSF51445">
    <property type="entry name" value="(Trans)glycosidases"/>
    <property type="match status" value="1"/>
</dbReference>
<proteinExistence type="inferred from homology"/>
<comment type="caution">
    <text evidence="12">The sequence shown here is derived from an EMBL/GenBank/DDBJ whole genome shotgun (WGS) entry which is preliminary data.</text>
</comment>
<comment type="similarity">
    <text evidence="2">Belongs to the glycosyl hydrolase 17 family.</text>
</comment>
<evidence type="ECO:0000256" key="7">
    <source>
        <dbReference type="ARBA" id="ARBA00023180"/>
    </source>
</evidence>
<evidence type="ECO:0000313" key="12">
    <source>
        <dbReference type="EMBL" id="OJD19738.1"/>
    </source>
</evidence>
<evidence type="ECO:0000256" key="6">
    <source>
        <dbReference type="ARBA" id="ARBA00022801"/>
    </source>
</evidence>
<keyword evidence="8" id="KW-0326">Glycosidase</keyword>
<dbReference type="PANTHER" id="PTHR16631:SF14">
    <property type="entry name" value="FAMILY 17 GLUCOSIDASE SCW10-RELATED"/>
    <property type="match status" value="1"/>
</dbReference>
<accession>A0A1J9PV27</accession>
<dbReference type="GO" id="GO:0005576">
    <property type="term" value="C:extracellular region"/>
    <property type="evidence" value="ECO:0007669"/>
    <property type="project" value="UniProtKB-ARBA"/>
</dbReference>
<dbReference type="GO" id="GO:0042973">
    <property type="term" value="F:glucan endo-1,3-beta-D-glucosidase activity"/>
    <property type="evidence" value="ECO:0007669"/>
    <property type="project" value="TreeGrafter"/>
</dbReference>
<dbReference type="STRING" id="1447872.A0A1J9PV27"/>
<sequence>MKTGIFSITTLSLLAVASALPQPHRPQNAKRETSTNYVVVDVPEVVVWVNQNGKPVRTDTKGVVSTYAAPTTSAIQDTPSPKDPSARNTLPLGPQPPQPPPSADAPMVPGGGKSNIVNLSYLPVPLPLPSKTSTPKPPSPPNEHGVSDLPTKGVGVCYSPYRSDGRCKSEKEVDDDFSKLGKYNVIRFYGVDCDQVPKIVAAAKKHNKKLFAGIFDINDLDNGLQTLIDAAKSSWSIITTVSIGNELVNSGQASAGAVVKAVNTARSKLRAAGFQGPVVTVDTFVALIANPELCKASDYCAANCHAFFDPNTDASHAGAFVKEQMKRVSAAAGGGKKTIITESGWPKSGQSNGKAVPSKKNQELALQSLMDVFADDDEAGLFLFSAFDDNWKKDNAGTFGAEKFWGIL</sequence>
<reference evidence="12 13" key="1">
    <citation type="submission" date="2015-07" db="EMBL/GenBank/DDBJ databases">
        <title>Emmonsia species relationships and genome sequence.</title>
        <authorList>
            <consortium name="The Broad Institute Genomics Platform"/>
            <person name="Cuomo C.A."/>
            <person name="Munoz J.F."/>
            <person name="Imamovic A."/>
            <person name="Priest M.E."/>
            <person name="Young S."/>
            <person name="Clay O.K."/>
            <person name="McEwen J.G."/>
        </authorList>
    </citation>
    <scope>NUCLEOTIDE SEQUENCE [LARGE SCALE GENOMIC DNA]</scope>
    <source>
        <strain evidence="12 13">UAMH 9510</strain>
    </source>
</reference>
<keyword evidence="13" id="KW-1185">Reference proteome</keyword>
<comment type="subcellular location">
    <subcellularLocation>
        <location evidence="1">Secreted</location>
        <location evidence="1">Cell wall</location>
    </subcellularLocation>
</comment>
<feature type="chain" id="PRO_5012814615" evidence="11">
    <location>
        <begin position="20"/>
        <end position="408"/>
    </location>
</feature>
<dbReference type="EMBL" id="LGRN01000005">
    <property type="protein sequence ID" value="OJD19738.1"/>
    <property type="molecule type" value="Genomic_DNA"/>
</dbReference>
<keyword evidence="9" id="KW-0961">Cell wall biogenesis/degradation</keyword>
<feature type="compositionally biased region" description="Pro residues" evidence="10">
    <location>
        <begin position="93"/>
        <end position="103"/>
    </location>
</feature>
<evidence type="ECO:0000256" key="8">
    <source>
        <dbReference type="ARBA" id="ARBA00023295"/>
    </source>
</evidence>
<evidence type="ECO:0000256" key="3">
    <source>
        <dbReference type="ARBA" id="ARBA00022512"/>
    </source>
</evidence>
<feature type="signal peptide" evidence="11">
    <location>
        <begin position="1"/>
        <end position="19"/>
    </location>
</feature>
<keyword evidence="5 11" id="KW-0732">Signal</keyword>
<gene>
    <name evidence="12" type="ORF">AJ78_00361</name>
</gene>
<organism evidence="12 13">
    <name type="scientific">Emergomyces pasteurianus Ep9510</name>
    <dbReference type="NCBI Taxonomy" id="1447872"/>
    <lineage>
        <taxon>Eukaryota</taxon>
        <taxon>Fungi</taxon>
        <taxon>Dikarya</taxon>
        <taxon>Ascomycota</taxon>
        <taxon>Pezizomycotina</taxon>
        <taxon>Eurotiomycetes</taxon>
        <taxon>Eurotiomycetidae</taxon>
        <taxon>Onygenales</taxon>
        <taxon>Ajellomycetaceae</taxon>
        <taxon>Emergomyces</taxon>
    </lineage>
</organism>
<dbReference type="VEuPathDB" id="FungiDB:AJ78_00361"/>
<dbReference type="FunFam" id="3.20.20.80:FF:000111">
    <property type="entry name" value="Soluble cell wall protein"/>
    <property type="match status" value="1"/>
</dbReference>
<name>A0A1J9PV27_9EURO</name>
<evidence type="ECO:0000256" key="11">
    <source>
        <dbReference type="SAM" id="SignalP"/>
    </source>
</evidence>
<protein>
    <submittedName>
        <fullName evidence="12">Uncharacterized protein</fullName>
    </submittedName>
</protein>
<dbReference type="PANTHER" id="PTHR16631">
    <property type="entry name" value="GLUCAN 1,3-BETA-GLUCOSIDASE"/>
    <property type="match status" value="1"/>
</dbReference>
<dbReference type="AlphaFoldDB" id="A0A1J9PV27"/>
<evidence type="ECO:0000256" key="2">
    <source>
        <dbReference type="ARBA" id="ARBA00008773"/>
    </source>
</evidence>
<feature type="region of interest" description="Disordered" evidence="10">
    <location>
        <begin position="70"/>
        <end position="114"/>
    </location>
</feature>
<evidence type="ECO:0000313" key="13">
    <source>
        <dbReference type="Proteomes" id="UP000182235"/>
    </source>
</evidence>
<feature type="region of interest" description="Disordered" evidence="10">
    <location>
        <begin position="127"/>
        <end position="151"/>
    </location>
</feature>
<dbReference type="Gene3D" id="3.20.20.80">
    <property type="entry name" value="Glycosidases"/>
    <property type="match status" value="1"/>
</dbReference>
<evidence type="ECO:0000256" key="9">
    <source>
        <dbReference type="ARBA" id="ARBA00023316"/>
    </source>
</evidence>